<dbReference type="Proteomes" id="UP000013827">
    <property type="component" value="Unassembled WGS sequence"/>
</dbReference>
<evidence type="ECO:0000313" key="2">
    <source>
        <dbReference type="EnsemblProtists" id="EOD23996"/>
    </source>
</evidence>
<dbReference type="EnsemblProtists" id="EOD23996">
    <property type="protein sequence ID" value="EOD23996"/>
    <property type="gene ID" value="EMIHUDRAFT_354579"/>
</dbReference>
<feature type="region of interest" description="Disordered" evidence="1">
    <location>
        <begin position="39"/>
        <end position="73"/>
    </location>
</feature>
<evidence type="ECO:0000313" key="3">
    <source>
        <dbReference type="Proteomes" id="UP000013827"/>
    </source>
</evidence>
<dbReference type="PaxDb" id="2903-EOD23996"/>
<reference evidence="2" key="2">
    <citation type="submission" date="2024-10" db="UniProtKB">
        <authorList>
            <consortium name="EnsemblProtists"/>
        </authorList>
    </citation>
    <scope>IDENTIFICATION</scope>
</reference>
<evidence type="ECO:0000256" key="1">
    <source>
        <dbReference type="SAM" id="MobiDB-lite"/>
    </source>
</evidence>
<dbReference type="RefSeq" id="XP_005776425.1">
    <property type="nucleotide sequence ID" value="XM_005776368.1"/>
</dbReference>
<proteinExistence type="predicted"/>
<accession>A0A0D3JKG1</accession>
<protein>
    <submittedName>
        <fullName evidence="2">Uncharacterized protein</fullName>
    </submittedName>
</protein>
<organism evidence="2 3">
    <name type="scientific">Emiliania huxleyi (strain CCMP1516)</name>
    <dbReference type="NCBI Taxonomy" id="280463"/>
    <lineage>
        <taxon>Eukaryota</taxon>
        <taxon>Haptista</taxon>
        <taxon>Haptophyta</taxon>
        <taxon>Prymnesiophyceae</taxon>
        <taxon>Isochrysidales</taxon>
        <taxon>Noelaerhabdaceae</taxon>
        <taxon>Emiliania</taxon>
    </lineage>
</organism>
<name>A0A0D3JKG1_EMIH1</name>
<dbReference type="AlphaFoldDB" id="A0A0D3JKG1"/>
<keyword evidence="3" id="KW-1185">Reference proteome</keyword>
<reference evidence="3" key="1">
    <citation type="journal article" date="2013" name="Nature">
        <title>Pan genome of the phytoplankton Emiliania underpins its global distribution.</title>
        <authorList>
            <person name="Read B.A."/>
            <person name="Kegel J."/>
            <person name="Klute M.J."/>
            <person name="Kuo A."/>
            <person name="Lefebvre S.C."/>
            <person name="Maumus F."/>
            <person name="Mayer C."/>
            <person name="Miller J."/>
            <person name="Monier A."/>
            <person name="Salamov A."/>
            <person name="Young J."/>
            <person name="Aguilar M."/>
            <person name="Claverie J.M."/>
            <person name="Frickenhaus S."/>
            <person name="Gonzalez K."/>
            <person name="Herman E.K."/>
            <person name="Lin Y.C."/>
            <person name="Napier J."/>
            <person name="Ogata H."/>
            <person name="Sarno A.F."/>
            <person name="Shmutz J."/>
            <person name="Schroeder D."/>
            <person name="de Vargas C."/>
            <person name="Verret F."/>
            <person name="von Dassow P."/>
            <person name="Valentin K."/>
            <person name="Van de Peer Y."/>
            <person name="Wheeler G."/>
            <person name="Dacks J.B."/>
            <person name="Delwiche C.F."/>
            <person name="Dyhrman S.T."/>
            <person name="Glockner G."/>
            <person name="John U."/>
            <person name="Richards T."/>
            <person name="Worden A.Z."/>
            <person name="Zhang X."/>
            <person name="Grigoriev I.V."/>
            <person name="Allen A.E."/>
            <person name="Bidle K."/>
            <person name="Borodovsky M."/>
            <person name="Bowler C."/>
            <person name="Brownlee C."/>
            <person name="Cock J.M."/>
            <person name="Elias M."/>
            <person name="Gladyshev V.N."/>
            <person name="Groth M."/>
            <person name="Guda C."/>
            <person name="Hadaegh A."/>
            <person name="Iglesias-Rodriguez M.D."/>
            <person name="Jenkins J."/>
            <person name="Jones B.M."/>
            <person name="Lawson T."/>
            <person name="Leese F."/>
            <person name="Lindquist E."/>
            <person name="Lobanov A."/>
            <person name="Lomsadze A."/>
            <person name="Malik S.B."/>
            <person name="Marsh M.E."/>
            <person name="Mackinder L."/>
            <person name="Mock T."/>
            <person name="Mueller-Roeber B."/>
            <person name="Pagarete A."/>
            <person name="Parker M."/>
            <person name="Probert I."/>
            <person name="Quesneville H."/>
            <person name="Raines C."/>
            <person name="Rensing S.A."/>
            <person name="Riano-Pachon D.M."/>
            <person name="Richier S."/>
            <person name="Rokitta S."/>
            <person name="Shiraiwa Y."/>
            <person name="Soanes D.M."/>
            <person name="van der Giezen M."/>
            <person name="Wahlund T.M."/>
            <person name="Williams B."/>
            <person name="Wilson W."/>
            <person name="Wolfe G."/>
            <person name="Wurch L.L."/>
        </authorList>
    </citation>
    <scope>NUCLEOTIDE SEQUENCE</scope>
</reference>
<dbReference type="GeneID" id="17269542"/>
<dbReference type="KEGG" id="ehx:EMIHUDRAFT_354579"/>
<sequence length="73" mass="7909">MAHMESGASGCQEGALHPLASMYEVARNAACRLVDWKKTLGPKQPGESARSPRLTAGGMKQDRLRTKCHVTQT</sequence>
<dbReference type="HOGENOM" id="CLU_2710028_0_0_1"/>